<dbReference type="SUPFAM" id="SSF53756">
    <property type="entry name" value="UDP-Glycosyltransferase/glycogen phosphorylase"/>
    <property type="match status" value="1"/>
</dbReference>
<gene>
    <name evidence="2" type="ORF">EGYM00163_LOCUS10296</name>
</gene>
<name>A0A7S4CLB0_9EUGL</name>
<sequence>MSDQFANARNLQEAGAGVILHNDFSNLADSVKLLLMDPKFALASRAAGETLRSYGGLSRAIEIVEAAAEGKYLRAENHANTNELDPFFDEAQVIVQWISLAICLAVVSIALLMCCCCCKACFDWTRRCCGKANKSRAAADCAKKQQ</sequence>
<keyword evidence="1" id="KW-0812">Transmembrane</keyword>
<reference evidence="2" key="1">
    <citation type="submission" date="2021-01" db="EMBL/GenBank/DDBJ databases">
        <authorList>
            <person name="Corre E."/>
            <person name="Pelletier E."/>
            <person name="Niang G."/>
            <person name="Scheremetjew M."/>
            <person name="Finn R."/>
            <person name="Kale V."/>
            <person name="Holt S."/>
            <person name="Cochrane G."/>
            <person name="Meng A."/>
            <person name="Brown T."/>
            <person name="Cohen L."/>
        </authorList>
    </citation>
    <scope>NUCLEOTIDE SEQUENCE</scope>
    <source>
        <strain evidence="2">CCMP1594</strain>
    </source>
</reference>
<keyword evidence="1" id="KW-1133">Transmembrane helix</keyword>
<evidence type="ECO:0000256" key="1">
    <source>
        <dbReference type="SAM" id="Phobius"/>
    </source>
</evidence>
<dbReference type="Gene3D" id="3.40.50.2000">
    <property type="entry name" value="Glycogen Phosphorylase B"/>
    <property type="match status" value="2"/>
</dbReference>
<accession>A0A7S4CLB0</accession>
<keyword evidence="1" id="KW-0472">Membrane</keyword>
<proteinExistence type="predicted"/>
<dbReference type="AlphaFoldDB" id="A0A7S4CLB0"/>
<evidence type="ECO:0000313" key="2">
    <source>
        <dbReference type="EMBL" id="CAE0799175.1"/>
    </source>
</evidence>
<protein>
    <submittedName>
        <fullName evidence="2">Uncharacterized protein</fullName>
    </submittedName>
</protein>
<feature type="transmembrane region" description="Helical" evidence="1">
    <location>
        <begin position="94"/>
        <end position="117"/>
    </location>
</feature>
<organism evidence="2">
    <name type="scientific">Eutreptiella gymnastica</name>
    <dbReference type="NCBI Taxonomy" id="73025"/>
    <lineage>
        <taxon>Eukaryota</taxon>
        <taxon>Discoba</taxon>
        <taxon>Euglenozoa</taxon>
        <taxon>Euglenida</taxon>
        <taxon>Spirocuta</taxon>
        <taxon>Euglenophyceae</taxon>
        <taxon>Eutreptiales</taxon>
        <taxon>Eutreptiaceae</taxon>
        <taxon>Eutreptiella</taxon>
    </lineage>
</organism>
<dbReference type="EMBL" id="HBJA01031112">
    <property type="protein sequence ID" value="CAE0799175.1"/>
    <property type="molecule type" value="Transcribed_RNA"/>
</dbReference>